<dbReference type="InterPro" id="IPR007822">
    <property type="entry name" value="LANC-like"/>
</dbReference>
<name>A0A5B8C684_9MICO</name>
<evidence type="ECO:0000313" key="2">
    <source>
        <dbReference type="Proteomes" id="UP000314616"/>
    </source>
</evidence>
<dbReference type="AlphaFoldDB" id="A0A5B8C684"/>
<dbReference type="EMBL" id="CP040915">
    <property type="protein sequence ID" value="QDC26229.1"/>
    <property type="molecule type" value="Genomic_DNA"/>
</dbReference>
<dbReference type="KEGG" id="gyu:FE374_17890"/>
<sequence>MTDASVLLPFEPRRSTYARDGVGAATAARVSEAHSGELIDFVSRRGAIVPATLDAASYPLLREHLVRSILATATPERADRLFPGDPQQLLRPFGGVSLGSGAAGVLWALAEAGAKVPTELVDWLEGAVHGVEGPGPGLVDGLGGIALVLDRLGRPSAAARLWETIDQVPLESLGTSLADGLPGLGLALLERAPFSDADALCDRVFTIAEELVRRLDDQAESMRRPGILHGGAGAALFLLHVYEMTADVRMLDHVERALRRDLAFLGWDSLAAGGAPQLWRTRPLLGSGSAGVAMVLHEAMSYLDEPWVAEARDGIAAACEQQIGAHAGLFHGWAGTLVALQYLRSRPWDPVEVRREVVRPHLERLGHPAARSRIPYVGLDATRSSADLGTGAAGVVLGLEYLLGDGERRVPLFW</sequence>
<dbReference type="GO" id="GO:0031179">
    <property type="term" value="P:peptide modification"/>
    <property type="evidence" value="ECO:0007669"/>
    <property type="project" value="InterPro"/>
</dbReference>
<dbReference type="SMART" id="SM01260">
    <property type="entry name" value="LANC_like"/>
    <property type="match status" value="1"/>
</dbReference>
<gene>
    <name evidence="1" type="ORF">FE374_17890</name>
</gene>
<evidence type="ECO:0000313" key="1">
    <source>
        <dbReference type="EMBL" id="QDC26229.1"/>
    </source>
</evidence>
<dbReference type="SUPFAM" id="SSF158745">
    <property type="entry name" value="LanC-like"/>
    <property type="match status" value="1"/>
</dbReference>
<organism evidence="1 2">
    <name type="scientific">Georgenia yuyongxinii</name>
    <dbReference type="NCBI Taxonomy" id="2589797"/>
    <lineage>
        <taxon>Bacteria</taxon>
        <taxon>Bacillati</taxon>
        <taxon>Actinomycetota</taxon>
        <taxon>Actinomycetes</taxon>
        <taxon>Micrococcales</taxon>
        <taxon>Bogoriellaceae</taxon>
        <taxon>Georgenia</taxon>
    </lineage>
</organism>
<dbReference type="OrthoDB" id="1492512at2"/>
<accession>A0A5B8C684</accession>
<dbReference type="Gene3D" id="1.50.10.20">
    <property type="match status" value="1"/>
</dbReference>
<dbReference type="Proteomes" id="UP000314616">
    <property type="component" value="Chromosome"/>
</dbReference>
<dbReference type="CDD" id="cd04791">
    <property type="entry name" value="LanC_SerThrkinase"/>
    <property type="match status" value="1"/>
</dbReference>
<dbReference type="RefSeq" id="WP_139930763.1">
    <property type="nucleotide sequence ID" value="NZ_CP040915.1"/>
</dbReference>
<proteinExistence type="predicted"/>
<evidence type="ECO:0008006" key="3">
    <source>
        <dbReference type="Google" id="ProtNLM"/>
    </source>
</evidence>
<dbReference type="InterPro" id="IPR058053">
    <property type="entry name" value="RamC_C"/>
</dbReference>
<reference evidence="1 2" key="1">
    <citation type="submission" date="2019-05" db="EMBL/GenBank/DDBJ databases">
        <title>Georgenia *** sp. nov., and Georgenia *** sp. nov., isolated from the intestinal contents of plateau pika (Ochotona curzoniae) in the Qinghai-Tibet plateau of China.</title>
        <authorList>
            <person name="Tian Z."/>
        </authorList>
    </citation>
    <scope>NUCLEOTIDE SEQUENCE [LARGE SCALE GENOMIC DNA]</scope>
    <source>
        <strain evidence="1 2">Z443</strain>
    </source>
</reference>
<protein>
    <recommendedName>
        <fullName evidence="3">Lanthionine synthetase</fullName>
    </recommendedName>
</protein>